<protein>
    <submittedName>
        <fullName evidence="1">Uncharacterized protein</fullName>
    </submittedName>
</protein>
<dbReference type="RefSeq" id="WP_056959300.1">
    <property type="nucleotide sequence ID" value="NZ_AYYN01000128.1"/>
</dbReference>
<dbReference type="Proteomes" id="UP000051612">
    <property type="component" value="Unassembled WGS sequence"/>
</dbReference>
<accession>A0A0R2B3A9</accession>
<gene>
    <name evidence="1" type="ORF">FC48_GL000615</name>
</gene>
<dbReference type="PATRIC" id="fig|1423772.3.peg.676"/>
<name>A0A0R2B3A9_9LACO</name>
<dbReference type="EMBL" id="AYYN01000128">
    <property type="protein sequence ID" value="KRM73880.1"/>
    <property type="molecule type" value="Genomic_DNA"/>
</dbReference>
<reference evidence="1 2" key="1">
    <citation type="journal article" date="2015" name="Genome Announc.">
        <title>Expanding the biotechnology potential of lactobacilli through comparative genomics of 213 strains and associated genera.</title>
        <authorList>
            <person name="Sun Z."/>
            <person name="Harris H.M."/>
            <person name="McCann A."/>
            <person name="Guo C."/>
            <person name="Argimon S."/>
            <person name="Zhang W."/>
            <person name="Yang X."/>
            <person name="Jeffery I.B."/>
            <person name="Cooney J.C."/>
            <person name="Kagawa T.F."/>
            <person name="Liu W."/>
            <person name="Song Y."/>
            <person name="Salvetti E."/>
            <person name="Wrobel A."/>
            <person name="Rasinkangas P."/>
            <person name="Parkhill J."/>
            <person name="Rea M.C."/>
            <person name="O'Sullivan O."/>
            <person name="Ritari J."/>
            <person name="Douillard F.P."/>
            <person name="Paul Ross R."/>
            <person name="Yang R."/>
            <person name="Briner A.E."/>
            <person name="Felis G.E."/>
            <person name="de Vos W.M."/>
            <person name="Barrangou R."/>
            <person name="Klaenhammer T.R."/>
            <person name="Caufield P.W."/>
            <person name="Cui Y."/>
            <person name="Zhang H."/>
            <person name="O'Toole P.W."/>
        </authorList>
    </citation>
    <scope>NUCLEOTIDE SEQUENCE [LARGE SCALE GENOMIC DNA]</scope>
    <source>
        <strain evidence="1 2">DSM 20452</strain>
    </source>
</reference>
<evidence type="ECO:0000313" key="2">
    <source>
        <dbReference type="Proteomes" id="UP000051612"/>
    </source>
</evidence>
<organism evidence="1 2">
    <name type="scientific">Ligilactobacillus murinus DSM 20452 = NBRC 14221</name>
    <dbReference type="NCBI Taxonomy" id="1423772"/>
    <lineage>
        <taxon>Bacteria</taxon>
        <taxon>Bacillati</taxon>
        <taxon>Bacillota</taxon>
        <taxon>Bacilli</taxon>
        <taxon>Lactobacillales</taxon>
        <taxon>Lactobacillaceae</taxon>
        <taxon>Ligilactobacillus</taxon>
    </lineage>
</organism>
<dbReference type="AlphaFoldDB" id="A0A0R2B3A9"/>
<proteinExistence type="predicted"/>
<sequence>MALKPKVVLHFPAFAVANDKEGYDFFVLDIQELVIRTEKMDLAESLTYASAILEYHVDKKWRKLKRPVPPTLDSIAQKQQTVPNSFFVSLRVNVMQHVKAWEFEPVTIMMPKWWPLTKDLNVNALRGIIYGDYHFNDA</sequence>
<comment type="caution">
    <text evidence="1">The sequence shown here is derived from an EMBL/GenBank/DDBJ whole genome shotgun (WGS) entry which is preliminary data.</text>
</comment>
<evidence type="ECO:0000313" key="1">
    <source>
        <dbReference type="EMBL" id="KRM73880.1"/>
    </source>
</evidence>